<dbReference type="EMBL" id="PQVG01000009">
    <property type="protein sequence ID" value="POY37264.1"/>
    <property type="molecule type" value="Genomic_DNA"/>
</dbReference>
<evidence type="ECO:0008006" key="3">
    <source>
        <dbReference type="Google" id="ProtNLM"/>
    </source>
</evidence>
<protein>
    <recommendedName>
        <fullName evidence="3">Uracil-DNA glycosylase-like domain-containing protein</fullName>
    </recommendedName>
</protein>
<name>A0A2S5A414_9FLAO</name>
<dbReference type="Gene3D" id="3.40.470.10">
    <property type="entry name" value="Uracil-DNA glycosylase-like domain"/>
    <property type="match status" value="1"/>
</dbReference>
<reference evidence="1 2" key="1">
    <citation type="submission" date="2018-01" db="EMBL/GenBank/DDBJ databases">
        <authorList>
            <person name="Gaut B.S."/>
            <person name="Morton B.R."/>
            <person name="Clegg M.T."/>
            <person name="Duvall M.R."/>
        </authorList>
    </citation>
    <scope>NUCLEOTIDE SEQUENCE [LARGE SCALE GENOMIC DNA]</scope>
    <source>
        <strain evidence="1 2">HR-AY</strain>
    </source>
</reference>
<dbReference type="InterPro" id="IPR036895">
    <property type="entry name" value="Uracil-DNA_glycosylase-like_sf"/>
</dbReference>
<dbReference type="AlphaFoldDB" id="A0A2S5A414"/>
<accession>A0A2S5A414</accession>
<evidence type="ECO:0000313" key="1">
    <source>
        <dbReference type="EMBL" id="POY37264.1"/>
    </source>
</evidence>
<gene>
    <name evidence="1" type="ORF">C3L50_14675</name>
</gene>
<sequence>MPILHKFQNHDWKNGFWTENSILKTNHYKPEVLFIGTFNPLTPNANFADFFYGRNYFWPIFKNLFVENQTIHNRRRMPTNGNPIPPLNPTLDEIFKICKKCKIGFADMINSAFPHTEGYQIKKNDNVIFNELEYNLILDNKKKGIRGLAELNNIKQIEWNIENIKNYLCENPTIKYIYFTRKPSGIWLKKWNDLIKSDCSIGKTFGFIFTPSGQPLTNLPIPFNTRIKSLTHCWVWNNLQHQIPINKNGYCNLNHDWLIQNGVNPNNF</sequence>
<evidence type="ECO:0000313" key="2">
    <source>
        <dbReference type="Proteomes" id="UP000237310"/>
    </source>
</evidence>
<proteinExistence type="predicted"/>
<organism evidence="1 2">
    <name type="scientific">Flavobacterium alvei</name>
    <dbReference type="NCBI Taxonomy" id="2080416"/>
    <lineage>
        <taxon>Bacteria</taxon>
        <taxon>Pseudomonadati</taxon>
        <taxon>Bacteroidota</taxon>
        <taxon>Flavobacteriia</taxon>
        <taxon>Flavobacteriales</taxon>
        <taxon>Flavobacteriaceae</taxon>
        <taxon>Flavobacterium</taxon>
    </lineage>
</organism>
<dbReference type="Proteomes" id="UP000237310">
    <property type="component" value="Unassembled WGS sequence"/>
</dbReference>
<dbReference type="RefSeq" id="WP_103806937.1">
    <property type="nucleotide sequence ID" value="NZ_PQVG01000009.1"/>
</dbReference>
<comment type="caution">
    <text evidence="1">The sequence shown here is derived from an EMBL/GenBank/DDBJ whole genome shotgun (WGS) entry which is preliminary data.</text>
</comment>
<keyword evidence="2" id="KW-1185">Reference proteome</keyword>
<dbReference type="OrthoDB" id="1432824at2"/>